<reference evidence="6 7" key="1">
    <citation type="submission" date="2019-03" db="EMBL/GenBank/DDBJ databases">
        <authorList>
            <person name="Yang Y."/>
        </authorList>
    </citation>
    <scope>NUCLEOTIDE SEQUENCE [LARGE SCALE GENOMIC DNA]</scope>
    <source>
        <strain evidence="6 7">ASL-1</strain>
    </source>
</reference>
<feature type="binding site" evidence="3">
    <location>
        <position position="154"/>
    </location>
    <ligand>
        <name>Cu cation</name>
        <dbReference type="ChEBI" id="CHEBI:23378"/>
    </ligand>
</feature>
<dbReference type="PANTHER" id="PTHR12151:SF25">
    <property type="entry name" value="LINALOOL DEHYDRATASE_ISOMERASE DOMAIN-CONTAINING PROTEIN"/>
    <property type="match status" value="1"/>
</dbReference>
<comment type="caution">
    <text evidence="6">The sequence shown here is derived from an EMBL/GenBank/DDBJ whole genome shotgun (WGS) entry which is preliminary data.</text>
</comment>
<evidence type="ECO:0000256" key="1">
    <source>
        <dbReference type="ARBA" id="ARBA00010996"/>
    </source>
</evidence>
<organism evidence="6 7">
    <name type="scientific">Jeotgalibacillus salarius</name>
    <dbReference type="NCBI Taxonomy" id="546023"/>
    <lineage>
        <taxon>Bacteria</taxon>
        <taxon>Bacillati</taxon>
        <taxon>Bacillota</taxon>
        <taxon>Bacilli</taxon>
        <taxon>Bacillales</taxon>
        <taxon>Caryophanaceae</taxon>
        <taxon>Jeotgalibacillus</taxon>
    </lineage>
</organism>
<dbReference type="Pfam" id="PF02630">
    <property type="entry name" value="SCO1-SenC"/>
    <property type="match status" value="1"/>
</dbReference>
<dbReference type="OrthoDB" id="8550465at2"/>
<dbReference type="PANTHER" id="PTHR12151">
    <property type="entry name" value="ELECTRON TRANSPORT PROTIN SCO1/SENC FAMILY MEMBER"/>
    <property type="match status" value="1"/>
</dbReference>
<feature type="binding site" evidence="3">
    <location>
        <position position="64"/>
    </location>
    <ligand>
        <name>Cu cation</name>
        <dbReference type="ChEBI" id="CHEBI:23378"/>
    </ligand>
</feature>
<feature type="domain" description="Thioredoxin" evidence="5">
    <location>
        <begin position="27"/>
        <end position="142"/>
    </location>
</feature>
<name>A0A4Y8LK95_9BACL</name>
<keyword evidence="2 3" id="KW-0186">Copper</keyword>
<dbReference type="GO" id="GO:0046872">
    <property type="term" value="F:metal ion binding"/>
    <property type="evidence" value="ECO:0007669"/>
    <property type="project" value="UniProtKB-KW"/>
</dbReference>
<protein>
    <submittedName>
        <fullName evidence="6">SCO family protein</fullName>
    </submittedName>
</protein>
<dbReference type="AlphaFoldDB" id="A0A4Y8LK95"/>
<dbReference type="SUPFAM" id="SSF52833">
    <property type="entry name" value="Thioredoxin-like"/>
    <property type="match status" value="1"/>
</dbReference>
<feature type="disulfide bond" description="Redox-active" evidence="4">
    <location>
        <begin position="64"/>
        <end position="68"/>
    </location>
</feature>
<dbReference type="Gene3D" id="3.40.30.10">
    <property type="entry name" value="Glutaredoxin"/>
    <property type="match status" value="1"/>
</dbReference>
<gene>
    <name evidence="6" type="ORF">E2626_08595</name>
</gene>
<dbReference type="InterPro" id="IPR003782">
    <property type="entry name" value="SCO1/SenC"/>
</dbReference>
<dbReference type="EMBL" id="SORX01000004">
    <property type="protein sequence ID" value="TFE01619.1"/>
    <property type="molecule type" value="Genomic_DNA"/>
</dbReference>
<evidence type="ECO:0000256" key="3">
    <source>
        <dbReference type="PIRSR" id="PIRSR603782-1"/>
    </source>
</evidence>
<comment type="similarity">
    <text evidence="1">Belongs to the SCO1/2 family.</text>
</comment>
<dbReference type="InterPro" id="IPR036249">
    <property type="entry name" value="Thioredoxin-like_sf"/>
</dbReference>
<proteinExistence type="inferred from homology"/>
<dbReference type="CDD" id="cd02968">
    <property type="entry name" value="SCO"/>
    <property type="match status" value="1"/>
</dbReference>
<evidence type="ECO:0000313" key="7">
    <source>
        <dbReference type="Proteomes" id="UP000297776"/>
    </source>
</evidence>
<sequence length="195" mass="22490">MKALNTGLFIILLVGGVWGVWYLQTSLPVLKTIEPFQLTSALTGERYTSDNDRIKVVAFFYTACPDVCPFTMRDLKEVYGELEAEGVFEDKVEFISITLDPEADTSKRIERYAGSFDADVLSWRWLRGTEEETLEIAKQFQMQRVKLADQTIAHSTTLYLVDDRHQIRGTYAMATYQDRVNREELMRDVLLLVEK</sequence>
<evidence type="ECO:0000259" key="5">
    <source>
        <dbReference type="PROSITE" id="PS51352"/>
    </source>
</evidence>
<evidence type="ECO:0000256" key="4">
    <source>
        <dbReference type="PIRSR" id="PIRSR603782-2"/>
    </source>
</evidence>
<dbReference type="Proteomes" id="UP000297776">
    <property type="component" value="Unassembled WGS sequence"/>
</dbReference>
<evidence type="ECO:0000313" key="6">
    <source>
        <dbReference type="EMBL" id="TFE01619.1"/>
    </source>
</evidence>
<keyword evidence="3" id="KW-0479">Metal-binding</keyword>
<accession>A0A4Y8LK95</accession>
<keyword evidence="4" id="KW-1015">Disulfide bond</keyword>
<dbReference type="PROSITE" id="PS51352">
    <property type="entry name" value="THIOREDOXIN_2"/>
    <property type="match status" value="1"/>
</dbReference>
<keyword evidence="7" id="KW-1185">Reference proteome</keyword>
<dbReference type="InterPro" id="IPR013766">
    <property type="entry name" value="Thioredoxin_domain"/>
</dbReference>
<evidence type="ECO:0000256" key="2">
    <source>
        <dbReference type="ARBA" id="ARBA00023008"/>
    </source>
</evidence>
<feature type="binding site" evidence="3">
    <location>
        <position position="68"/>
    </location>
    <ligand>
        <name>Cu cation</name>
        <dbReference type="ChEBI" id="CHEBI:23378"/>
    </ligand>
</feature>